<sequence>MSVSQKLRLYSETTYECPSPRDFPSICPTLDISATLDGSGKNVLVYRPNGEQVCKMQQGARFGGSTVTATRWKPNGQFIAVAWEDGIVRLMNLETSKSAHNIQVLPKDSKEEIQYLAWATTRISLGDKDENTKKAVHKDSSAEETIANLPRQIMFLETDISLPKLSPLPTTSAGSGEDSLVFTLRSGMDLMFQPFDPQDADSISIMLSGLSDGKVHLSINDSLPISSFSYPPGSALGSRQLIHHASHPLITTHTLFFKNCDDGTTIEMVPFDMQFIESSSINLSLLASKLTTLHKLLRYIRQTTLHIQVEYSNARDLHTRFLNSVKQSLQEDKRGQHDVVTAFYHATLTGNIPRKMKEWLVDSMGDRGLKRWAKAAIGGLKGIRTLVQQYLIPALERMVIILSRLKGLAQFYNDNDDVGLSVPEIENLVGVVSCLLLVANRIMIFTMEELACFTMFNTWITVTLDKLLSPSTTNEVTEKEVSIQYQKVLLYIVEYLEESPIKHHVNTDAGDEAFDDILLRRSSGQSMIDVLTNILEQEKAPGDAIAEHRKVAHLGHLVGMLDRSIRRVLDSVAAAQERGVRFGETVRMDLGDTLSKMDSRMVAHDRKGSITYTALTTKNDTHKIIFYRTSLTITNGISSTPETQTSTLSLDPGRVIDMKFLNDNVLLALIDPQSKCFTSVVHLCSRVSPHLEPHIAANKNLADNAPCAIYIITLDALVWDPSSSSNTSHIDIPPPLPLPADFVPAAMEVFEASSVRNQLPARVCLLSENRVTWKTFALEPTA</sequence>
<keyword evidence="5" id="KW-0131">Cell cycle</keyword>
<feature type="domain" description="Anaphase-promoting complex subunit 4-like WD40" evidence="6">
    <location>
        <begin position="27"/>
        <end position="120"/>
    </location>
</feature>
<keyword evidence="4" id="KW-0833">Ubl conjugation pathway</keyword>
<dbReference type="Pfam" id="PF12896">
    <property type="entry name" value="ANAPC4"/>
    <property type="match status" value="1"/>
</dbReference>
<evidence type="ECO:0000256" key="1">
    <source>
        <dbReference type="ARBA" id="ARBA00016067"/>
    </source>
</evidence>
<name>A0ABR4MTQ4_9PEZI</name>
<dbReference type="Pfam" id="PF12894">
    <property type="entry name" value="ANAPC4_WD40"/>
    <property type="match status" value="1"/>
</dbReference>
<feature type="domain" description="Anaphase-promoting complex subunit 4 long" evidence="7">
    <location>
        <begin position="268"/>
        <end position="467"/>
    </location>
</feature>
<evidence type="ECO:0000256" key="4">
    <source>
        <dbReference type="ARBA" id="ARBA00022786"/>
    </source>
</evidence>
<keyword evidence="3" id="KW-0498">Mitosis</keyword>
<evidence type="ECO:0000259" key="6">
    <source>
        <dbReference type="Pfam" id="PF12894"/>
    </source>
</evidence>
<dbReference type="RefSeq" id="XP_070862769.1">
    <property type="nucleotide sequence ID" value="XM_071005445.1"/>
</dbReference>
<dbReference type="EMBL" id="JABSNW010000001">
    <property type="protein sequence ID" value="KAL2891589.1"/>
    <property type="molecule type" value="Genomic_DNA"/>
</dbReference>
<dbReference type="InterPro" id="IPR024790">
    <property type="entry name" value="APC4_long_dom"/>
</dbReference>
<dbReference type="InterPro" id="IPR015943">
    <property type="entry name" value="WD40/YVTN_repeat-like_dom_sf"/>
</dbReference>
<dbReference type="PANTHER" id="PTHR13260">
    <property type="entry name" value="ANAPHASE PROMOTING COMPLEX SUBUNIT 4 APC4"/>
    <property type="match status" value="1"/>
</dbReference>
<protein>
    <recommendedName>
        <fullName evidence="1">Anaphase-promoting complex subunit 4</fullName>
    </recommendedName>
</protein>
<evidence type="ECO:0000256" key="5">
    <source>
        <dbReference type="ARBA" id="ARBA00023306"/>
    </source>
</evidence>
<evidence type="ECO:0000313" key="8">
    <source>
        <dbReference type="EMBL" id="KAL2891589.1"/>
    </source>
</evidence>
<proteinExistence type="predicted"/>
<reference evidence="8 9" key="1">
    <citation type="submission" date="2020-05" db="EMBL/GenBank/DDBJ databases">
        <title>Ceratocystis lukuohia genome.</title>
        <authorList>
            <person name="Harrington T.C."/>
            <person name="Kim K."/>
            <person name="Mayers C.G."/>
        </authorList>
    </citation>
    <scope>NUCLEOTIDE SEQUENCE [LARGE SCALE GENOMIC DNA]</scope>
    <source>
        <strain evidence="8 9">C4212</strain>
    </source>
</reference>
<organism evidence="8 9">
    <name type="scientific">Ceratocystis lukuohia</name>
    <dbReference type="NCBI Taxonomy" id="2019550"/>
    <lineage>
        <taxon>Eukaryota</taxon>
        <taxon>Fungi</taxon>
        <taxon>Dikarya</taxon>
        <taxon>Ascomycota</taxon>
        <taxon>Pezizomycotina</taxon>
        <taxon>Sordariomycetes</taxon>
        <taxon>Hypocreomycetidae</taxon>
        <taxon>Microascales</taxon>
        <taxon>Ceratocystidaceae</taxon>
        <taxon>Ceratocystis</taxon>
    </lineage>
</organism>
<evidence type="ECO:0000313" key="9">
    <source>
        <dbReference type="Proteomes" id="UP001610728"/>
    </source>
</evidence>
<accession>A0ABR4MTQ4</accession>
<gene>
    <name evidence="8" type="ORF">HOO65_010947</name>
</gene>
<dbReference type="InterPro" id="IPR024789">
    <property type="entry name" value="APC4"/>
</dbReference>
<evidence type="ECO:0000259" key="7">
    <source>
        <dbReference type="Pfam" id="PF12896"/>
    </source>
</evidence>
<dbReference type="PANTHER" id="PTHR13260:SF0">
    <property type="entry name" value="ANAPHASE-PROMOTING COMPLEX SUBUNIT 4"/>
    <property type="match status" value="1"/>
</dbReference>
<comment type="caution">
    <text evidence="8">The sequence shown here is derived from an EMBL/GenBank/DDBJ whole genome shotgun (WGS) entry which is preliminary data.</text>
</comment>
<keyword evidence="9" id="KW-1185">Reference proteome</keyword>
<dbReference type="Gene3D" id="2.130.10.10">
    <property type="entry name" value="YVTN repeat-like/Quinoprotein amine dehydrogenase"/>
    <property type="match status" value="1"/>
</dbReference>
<dbReference type="Proteomes" id="UP001610728">
    <property type="component" value="Unassembled WGS sequence"/>
</dbReference>
<dbReference type="InterPro" id="IPR036322">
    <property type="entry name" value="WD40_repeat_dom_sf"/>
</dbReference>
<evidence type="ECO:0000256" key="3">
    <source>
        <dbReference type="ARBA" id="ARBA00022776"/>
    </source>
</evidence>
<dbReference type="GeneID" id="98115193"/>
<evidence type="ECO:0000256" key="2">
    <source>
        <dbReference type="ARBA" id="ARBA00022618"/>
    </source>
</evidence>
<dbReference type="SUPFAM" id="SSF50978">
    <property type="entry name" value="WD40 repeat-like"/>
    <property type="match status" value="1"/>
</dbReference>
<keyword evidence="2" id="KW-0132">Cell division</keyword>
<dbReference type="InterPro" id="IPR024977">
    <property type="entry name" value="Apc4-like_WD40_dom"/>
</dbReference>